<dbReference type="Proteomes" id="UP000299211">
    <property type="component" value="Unassembled WGS sequence"/>
</dbReference>
<gene>
    <name evidence="2" type="ORF">SAV14893_093990</name>
    <name evidence="3" type="ORF">SAV31267_097600</name>
</gene>
<dbReference type="Pfam" id="PF01526">
    <property type="entry name" value="DDE_Tnp_Tn3"/>
    <property type="match status" value="1"/>
</dbReference>
<sequence length="74" mass="7996">MAVPGTPRDSLHILDALLNLDAGVKPEMAATDNASYSDMVFGLFTMLGFNFSPRFKDLGDQRFLAGGDARCGDR</sequence>
<proteinExistence type="predicted"/>
<dbReference type="GO" id="GO:0006313">
    <property type="term" value="P:DNA transposition"/>
    <property type="evidence" value="ECO:0007669"/>
    <property type="project" value="InterPro"/>
</dbReference>
<comment type="caution">
    <text evidence="3">The sequence shown here is derived from an EMBL/GenBank/DDBJ whole genome shotgun (WGS) entry which is preliminary data.</text>
</comment>
<protein>
    <recommendedName>
        <fullName evidence="1">Tn3 transposase DDE domain-containing protein</fullName>
    </recommendedName>
</protein>
<name>A0A4D4N9Z3_STRAX</name>
<evidence type="ECO:0000313" key="4">
    <source>
        <dbReference type="Proteomes" id="UP000299211"/>
    </source>
</evidence>
<dbReference type="Proteomes" id="UP000302139">
    <property type="component" value="Unassembled WGS sequence"/>
</dbReference>
<evidence type="ECO:0000313" key="2">
    <source>
        <dbReference type="EMBL" id="GDY70006.1"/>
    </source>
</evidence>
<dbReference type="InterPro" id="IPR002513">
    <property type="entry name" value="Tn3_Tnp_DDE_dom"/>
</dbReference>
<dbReference type="AlphaFoldDB" id="A0A4D4N9Z3"/>
<dbReference type="EMBL" id="BJHY01000002">
    <property type="protein sequence ID" value="GDY80275.1"/>
    <property type="molecule type" value="Genomic_DNA"/>
</dbReference>
<dbReference type="GO" id="GO:0004803">
    <property type="term" value="F:transposase activity"/>
    <property type="evidence" value="ECO:0007669"/>
    <property type="project" value="InterPro"/>
</dbReference>
<evidence type="ECO:0000313" key="5">
    <source>
        <dbReference type="Proteomes" id="UP000302139"/>
    </source>
</evidence>
<evidence type="ECO:0000313" key="3">
    <source>
        <dbReference type="EMBL" id="GDY80275.1"/>
    </source>
</evidence>
<accession>A0A4D4N9Z3</accession>
<feature type="domain" description="Tn3 transposase DDE" evidence="1">
    <location>
        <begin position="3"/>
        <end position="64"/>
    </location>
</feature>
<dbReference type="EMBL" id="BJHX01000003">
    <property type="protein sequence ID" value="GDY70006.1"/>
    <property type="molecule type" value="Genomic_DNA"/>
</dbReference>
<organism evidence="3 4">
    <name type="scientific">Streptomyces avermitilis</name>
    <dbReference type="NCBI Taxonomy" id="33903"/>
    <lineage>
        <taxon>Bacteria</taxon>
        <taxon>Bacillati</taxon>
        <taxon>Actinomycetota</taxon>
        <taxon>Actinomycetes</taxon>
        <taxon>Kitasatosporales</taxon>
        <taxon>Streptomycetaceae</taxon>
        <taxon>Streptomyces</taxon>
    </lineage>
</organism>
<reference evidence="3 4" key="1">
    <citation type="submission" date="2019-04" db="EMBL/GenBank/DDBJ databases">
        <title>Draft genome sequences of Streptomyces avermitilis ATCC 31267.</title>
        <authorList>
            <person name="Komaki H."/>
            <person name="Tamura T."/>
            <person name="Hosoyama A."/>
        </authorList>
    </citation>
    <scope>NUCLEOTIDE SEQUENCE [LARGE SCALE GENOMIC DNA]</scope>
    <source>
        <strain evidence="3 4">ATCC 31267</strain>
    </source>
</reference>
<evidence type="ECO:0000259" key="1">
    <source>
        <dbReference type="Pfam" id="PF01526"/>
    </source>
</evidence>
<reference evidence="2 5" key="2">
    <citation type="submission" date="2019-04" db="EMBL/GenBank/DDBJ databases">
        <title>Draft genome sequences of Streptomyces avermitilis NBRC 14893.</title>
        <authorList>
            <person name="Komaki H."/>
            <person name="Tamura T."/>
            <person name="Hosoyama A."/>
        </authorList>
    </citation>
    <scope>NUCLEOTIDE SEQUENCE [LARGE SCALE GENOMIC DNA]</scope>
    <source>
        <strain evidence="2 5">NBRC 14893</strain>
    </source>
</reference>